<reference evidence="2 3" key="1">
    <citation type="submission" date="2015-01" db="EMBL/GenBank/DDBJ databases">
        <title>Draft genome sequence of Pedobacter sp. NL19 isolated from sludge of an effluent treatment pond in an abandoned uranium mine.</title>
        <authorList>
            <person name="Santos T."/>
            <person name="Caetano T."/>
            <person name="Covas C."/>
            <person name="Cruz A."/>
            <person name="Mendo S."/>
        </authorList>
    </citation>
    <scope>NUCLEOTIDE SEQUENCE [LARGE SCALE GENOMIC DNA]</scope>
    <source>
        <strain evidence="2 3">NL19</strain>
    </source>
</reference>
<dbReference type="InterPro" id="IPR055760">
    <property type="entry name" value="DUF7336"/>
</dbReference>
<dbReference type="AlphaFoldDB" id="A0A0D0GNS4"/>
<accession>A0A0D0GNS4</accession>
<proteinExistence type="predicted"/>
<evidence type="ECO:0000259" key="1">
    <source>
        <dbReference type="Pfam" id="PF24024"/>
    </source>
</evidence>
<dbReference type="Pfam" id="PF24024">
    <property type="entry name" value="DUF7336"/>
    <property type="match status" value="1"/>
</dbReference>
<evidence type="ECO:0000313" key="2">
    <source>
        <dbReference type="EMBL" id="KIO76181.1"/>
    </source>
</evidence>
<feature type="domain" description="DUF7336" evidence="1">
    <location>
        <begin position="3"/>
        <end position="70"/>
    </location>
</feature>
<dbReference type="RefSeq" id="WP_041883430.1">
    <property type="nucleotide sequence ID" value="NZ_CP157278.1"/>
</dbReference>
<protein>
    <recommendedName>
        <fullName evidence="1">DUF7336 domain-containing protein</fullName>
    </recommendedName>
</protein>
<name>A0A0D0GNS4_9SPHI</name>
<gene>
    <name evidence="2" type="ORF">TH53_16335</name>
</gene>
<evidence type="ECO:0000313" key="3">
    <source>
        <dbReference type="Proteomes" id="UP000032049"/>
    </source>
</evidence>
<dbReference type="STRING" id="1503925.TH53_16335"/>
<dbReference type="OrthoDB" id="1453790at2"/>
<sequence>MEFVYLLWHTHSDGALLYNEDGKLIGVYNSKENAEEAQSRAEQLNGFKDHREGFEISRNEVDKDEWTSGFVSFT</sequence>
<dbReference type="Proteomes" id="UP000032049">
    <property type="component" value="Unassembled WGS sequence"/>
</dbReference>
<dbReference type="EMBL" id="JXRA01000070">
    <property type="protein sequence ID" value="KIO76181.1"/>
    <property type="molecule type" value="Genomic_DNA"/>
</dbReference>
<keyword evidence="3" id="KW-1185">Reference proteome</keyword>
<organism evidence="2 3">
    <name type="scientific">Pedobacter lusitanus</name>
    <dbReference type="NCBI Taxonomy" id="1503925"/>
    <lineage>
        <taxon>Bacteria</taxon>
        <taxon>Pseudomonadati</taxon>
        <taxon>Bacteroidota</taxon>
        <taxon>Sphingobacteriia</taxon>
        <taxon>Sphingobacteriales</taxon>
        <taxon>Sphingobacteriaceae</taxon>
        <taxon>Pedobacter</taxon>
    </lineage>
</organism>
<comment type="caution">
    <text evidence="2">The sequence shown here is derived from an EMBL/GenBank/DDBJ whole genome shotgun (WGS) entry which is preliminary data.</text>
</comment>